<organism evidence="1 2">
    <name type="scientific">Lindgomyces ingoldianus</name>
    <dbReference type="NCBI Taxonomy" id="673940"/>
    <lineage>
        <taxon>Eukaryota</taxon>
        <taxon>Fungi</taxon>
        <taxon>Dikarya</taxon>
        <taxon>Ascomycota</taxon>
        <taxon>Pezizomycotina</taxon>
        <taxon>Dothideomycetes</taxon>
        <taxon>Pleosporomycetidae</taxon>
        <taxon>Pleosporales</taxon>
        <taxon>Lindgomycetaceae</taxon>
        <taxon>Lindgomyces</taxon>
    </lineage>
</organism>
<dbReference type="Proteomes" id="UP000799755">
    <property type="component" value="Unassembled WGS sequence"/>
</dbReference>
<dbReference type="EMBL" id="MU003493">
    <property type="protein sequence ID" value="KAF2476922.1"/>
    <property type="molecule type" value="Genomic_DNA"/>
</dbReference>
<evidence type="ECO:0000313" key="1">
    <source>
        <dbReference type="EMBL" id="KAF2476922.1"/>
    </source>
</evidence>
<name>A0ACB6REI3_9PLEO</name>
<comment type="caution">
    <text evidence="1">The sequence shown here is derived from an EMBL/GenBank/DDBJ whole genome shotgun (WGS) entry which is preliminary data.</text>
</comment>
<accession>A0ACB6REI3</accession>
<keyword evidence="2" id="KW-1185">Reference proteome</keyword>
<sequence>MVSRGGRSRGCEQCRRRRVKCDETRPVCNRCTKRGIDCNGPKDATWINQNAALPLRHTSNRPVTTSPTESQLVRYSSSISPNISLTAFEENIYISYTRKVLFKGGPVALACDMVQLDTQSTSVSETPGLALLRNAVVSLAVTFYGSQHHQPKITTNGYQLYGSTLRQLNIHLSKPQLQTTDETILTVFTCLLLEIFLPTGKNHFLRHIRGLESILELRGPPTSTSGSDSFVLAQGLRLASIFGGLAMSTPSIYSRDEWKRSPSIESNKGEILRHRLFDVLADCTRLLSERNTVLSLGGAESRQRLLKETRSLLEELKSLRDLWASLNAGRLTNVVDGPDNQPKSRLTVANHGSATLLMLYNATLIFITDILLPLDSSTDYRSMRHAAAMEIVYCLDTKSFTKREAGAYSNSIGHIAVKVAWKVLGGFNSPEGRKLSRLVKAAIGDVFAVGAWADEAWNAGFEL</sequence>
<evidence type="ECO:0000313" key="2">
    <source>
        <dbReference type="Proteomes" id="UP000799755"/>
    </source>
</evidence>
<gene>
    <name evidence="1" type="ORF">BDR25DRAFT_42190</name>
</gene>
<proteinExistence type="predicted"/>
<protein>
    <submittedName>
        <fullName evidence="1">Uncharacterized protein</fullName>
    </submittedName>
</protein>
<reference evidence="1" key="1">
    <citation type="journal article" date="2020" name="Stud. Mycol.">
        <title>101 Dothideomycetes genomes: a test case for predicting lifestyles and emergence of pathogens.</title>
        <authorList>
            <person name="Haridas S."/>
            <person name="Albert R."/>
            <person name="Binder M."/>
            <person name="Bloem J."/>
            <person name="Labutti K."/>
            <person name="Salamov A."/>
            <person name="Andreopoulos B."/>
            <person name="Baker S."/>
            <person name="Barry K."/>
            <person name="Bills G."/>
            <person name="Bluhm B."/>
            <person name="Cannon C."/>
            <person name="Castanera R."/>
            <person name="Culley D."/>
            <person name="Daum C."/>
            <person name="Ezra D."/>
            <person name="Gonzalez J."/>
            <person name="Henrissat B."/>
            <person name="Kuo A."/>
            <person name="Liang C."/>
            <person name="Lipzen A."/>
            <person name="Lutzoni F."/>
            <person name="Magnuson J."/>
            <person name="Mondo S."/>
            <person name="Nolan M."/>
            <person name="Ohm R."/>
            <person name="Pangilinan J."/>
            <person name="Park H.-J."/>
            <person name="Ramirez L."/>
            <person name="Alfaro M."/>
            <person name="Sun H."/>
            <person name="Tritt A."/>
            <person name="Yoshinaga Y."/>
            <person name="Zwiers L.-H."/>
            <person name="Turgeon B."/>
            <person name="Goodwin S."/>
            <person name="Spatafora J."/>
            <person name="Crous P."/>
            <person name="Grigoriev I."/>
        </authorList>
    </citation>
    <scope>NUCLEOTIDE SEQUENCE</scope>
    <source>
        <strain evidence="1">ATCC 200398</strain>
    </source>
</reference>